<dbReference type="PROSITE" id="PS50405">
    <property type="entry name" value="GST_CTER"/>
    <property type="match status" value="1"/>
</dbReference>
<dbReference type="SFLD" id="SFLDG00358">
    <property type="entry name" value="Main_(cytGST)"/>
    <property type="match status" value="1"/>
</dbReference>
<dbReference type="InterPro" id="IPR004046">
    <property type="entry name" value="GST_C"/>
</dbReference>
<dbReference type="PANTHER" id="PTHR44051:SF2">
    <property type="entry name" value="HYPOTHETICAL GLUTATHIONE S-TRANSFERASE LIKE PROTEIN"/>
    <property type="match status" value="1"/>
</dbReference>
<protein>
    <submittedName>
        <fullName evidence="4">Glutathione S-transferase</fullName>
    </submittedName>
</protein>
<evidence type="ECO:0000256" key="1">
    <source>
        <dbReference type="RuleBase" id="RU003494"/>
    </source>
</evidence>
<evidence type="ECO:0000313" key="5">
    <source>
        <dbReference type="Proteomes" id="UP000241808"/>
    </source>
</evidence>
<dbReference type="Gene3D" id="3.40.30.10">
    <property type="entry name" value="Glutaredoxin"/>
    <property type="match status" value="1"/>
</dbReference>
<organism evidence="4 5">
    <name type="scientific">Phreatobacter oligotrophus</name>
    <dbReference type="NCBI Taxonomy" id="1122261"/>
    <lineage>
        <taxon>Bacteria</taxon>
        <taxon>Pseudomonadati</taxon>
        <taxon>Pseudomonadota</taxon>
        <taxon>Alphaproteobacteria</taxon>
        <taxon>Hyphomicrobiales</taxon>
        <taxon>Phreatobacteraceae</taxon>
        <taxon>Phreatobacter</taxon>
    </lineage>
</organism>
<dbReference type="Proteomes" id="UP000241808">
    <property type="component" value="Unassembled WGS sequence"/>
</dbReference>
<dbReference type="SFLD" id="SFLDS00019">
    <property type="entry name" value="Glutathione_Transferase_(cytos"/>
    <property type="match status" value="1"/>
</dbReference>
<dbReference type="InterPro" id="IPR036282">
    <property type="entry name" value="Glutathione-S-Trfase_C_sf"/>
</dbReference>
<comment type="similarity">
    <text evidence="1">Belongs to the GST superfamily.</text>
</comment>
<sequence>MADYRLHCFAQSGNAYKVALMLSAAGLDWEPVLVPFFGGATRDPSWRSDVNPMGEVPVLEHGDKRLTQSGVILTYLSRRTGLFGPADEDQELEILRWILFDNHKFTSYFATHRFMLSLSGKPADPAVLGFFRGRVDGALGIVERHLAGRDFMVGSAPTIADLSLAGYMFYPLEETGYDLAASHPNIHAWRERIAALPGWKPPYAMMPSAPTA</sequence>
<keyword evidence="4" id="KW-0808">Transferase</keyword>
<dbReference type="InterPro" id="IPR040079">
    <property type="entry name" value="Glutathione_S-Trfase"/>
</dbReference>
<feature type="domain" description="GST C-terminal" evidence="3">
    <location>
        <begin position="87"/>
        <end position="212"/>
    </location>
</feature>
<gene>
    <name evidence="4" type="ORF">C8P69_104183</name>
</gene>
<dbReference type="SUPFAM" id="SSF52833">
    <property type="entry name" value="Thioredoxin-like"/>
    <property type="match status" value="1"/>
</dbReference>
<dbReference type="AlphaFoldDB" id="A0A2T4Z5I8"/>
<accession>A0A2T4Z5I8</accession>
<dbReference type="InterPro" id="IPR036249">
    <property type="entry name" value="Thioredoxin-like_sf"/>
</dbReference>
<comment type="caution">
    <text evidence="4">The sequence shown here is derived from an EMBL/GenBank/DDBJ whole genome shotgun (WGS) entry which is preliminary data.</text>
</comment>
<dbReference type="CDD" id="cd03056">
    <property type="entry name" value="GST_N_4"/>
    <property type="match status" value="1"/>
</dbReference>
<dbReference type="PROSITE" id="PS50404">
    <property type="entry name" value="GST_NTER"/>
    <property type="match status" value="1"/>
</dbReference>
<proteinExistence type="inferred from homology"/>
<dbReference type="EMBL" id="PZZL01000004">
    <property type="protein sequence ID" value="PTM57135.1"/>
    <property type="molecule type" value="Genomic_DNA"/>
</dbReference>
<name>A0A2T4Z5I8_9HYPH</name>
<evidence type="ECO:0000259" key="2">
    <source>
        <dbReference type="PROSITE" id="PS50404"/>
    </source>
</evidence>
<dbReference type="RefSeq" id="WP_108176918.1">
    <property type="nucleotide sequence ID" value="NZ_PZZL01000004.1"/>
</dbReference>
<dbReference type="GO" id="GO:0016740">
    <property type="term" value="F:transferase activity"/>
    <property type="evidence" value="ECO:0007669"/>
    <property type="project" value="UniProtKB-KW"/>
</dbReference>
<dbReference type="Pfam" id="PF00043">
    <property type="entry name" value="GST_C"/>
    <property type="match status" value="1"/>
</dbReference>
<dbReference type="Pfam" id="PF02798">
    <property type="entry name" value="GST_N"/>
    <property type="match status" value="1"/>
</dbReference>
<keyword evidence="5" id="KW-1185">Reference proteome</keyword>
<reference evidence="4 5" key="1">
    <citation type="submission" date="2018-04" db="EMBL/GenBank/DDBJ databases">
        <title>Genomic Encyclopedia of Archaeal and Bacterial Type Strains, Phase II (KMG-II): from individual species to whole genera.</title>
        <authorList>
            <person name="Goeker M."/>
        </authorList>
    </citation>
    <scope>NUCLEOTIDE SEQUENCE [LARGE SCALE GENOMIC DNA]</scope>
    <source>
        <strain evidence="4 5">DSM 25521</strain>
    </source>
</reference>
<dbReference type="InterPro" id="IPR004045">
    <property type="entry name" value="Glutathione_S-Trfase_N"/>
</dbReference>
<dbReference type="InterPro" id="IPR010987">
    <property type="entry name" value="Glutathione-S-Trfase_C-like"/>
</dbReference>
<feature type="domain" description="GST N-terminal" evidence="2">
    <location>
        <begin position="2"/>
        <end position="84"/>
    </location>
</feature>
<evidence type="ECO:0000259" key="3">
    <source>
        <dbReference type="PROSITE" id="PS50405"/>
    </source>
</evidence>
<dbReference type="SUPFAM" id="SSF47616">
    <property type="entry name" value="GST C-terminal domain-like"/>
    <property type="match status" value="1"/>
</dbReference>
<dbReference type="OrthoDB" id="9810080at2"/>
<dbReference type="Gene3D" id="1.20.1050.10">
    <property type="match status" value="1"/>
</dbReference>
<dbReference type="PANTHER" id="PTHR44051">
    <property type="entry name" value="GLUTATHIONE S-TRANSFERASE-RELATED"/>
    <property type="match status" value="1"/>
</dbReference>
<evidence type="ECO:0000313" key="4">
    <source>
        <dbReference type="EMBL" id="PTM57135.1"/>
    </source>
</evidence>